<feature type="transmembrane region" description="Helical" evidence="10">
    <location>
        <begin position="319"/>
        <end position="343"/>
    </location>
</feature>
<dbReference type="Gene3D" id="3.30.565.10">
    <property type="entry name" value="Histidine kinase-like ATPase, C-terminal domain"/>
    <property type="match status" value="1"/>
</dbReference>
<feature type="transmembrane region" description="Helical" evidence="10">
    <location>
        <begin position="774"/>
        <end position="797"/>
    </location>
</feature>
<evidence type="ECO:0000256" key="1">
    <source>
        <dbReference type="ARBA" id="ARBA00000085"/>
    </source>
</evidence>
<feature type="transmembrane region" description="Helical" evidence="10">
    <location>
        <begin position="213"/>
        <end position="235"/>
    </location>
</feature>
<dbReference type="PANTHER" id="PTHR43065:SF46">
    <property type="entry name" value="C4-DICARBOXYLATE TRANSPORT SENSOR PROTEIN DCTB"/>
    <property type="match status" value="1"/>
</dbReference>
<evidence type="ECO:0000256" key="10">
    <source>
        <dbReference type="SAM" id="Phobius"/>
    </source>
</evidence>
<dbReference type="SUPFAM" id="SSF158472">
    <property type="entry name" value="HAMP domain-like"/>
    <property type="match status" value="1"/>
</dbReference>
<dbReference type="Pfam" id="PF00512">
    <property type="entry name" value="HisKA"/>
    <property type="match status" value="1"/>
</dbReference>
<protein>
    <recommendedName>
        <fullName evidence="3">histidine kinase</fullName>
        <ecNumber evidence="3">2.7.13.3</ecNumber>
    </recommendedName>
</protein>
<dbReference type="Proteomes" id="UP000503278">
    <property type="component" value="Chromosome"/>
</dbReference>
<gene>
    <name evidence="13" type="ORF">HH214_13470</name>
</gene>
<keyword evidence="4" id="KW-0597">Phosphoprotein</keyword>
<dbReference type="GO" id="GO:0005524">
    <property type="term" value="F:ATP binding"/>
    <property type="evidence" value="ECO:0007669"/>
    <property type="project" value="UniProtKB-KW"/>
</dbReference>
<dbReference type="CDD" id="cd00075">
    <property type="entry name" value="HATPase"/>
    <property type="match status" value="1"/>
</dbReference>
<dbReference type="PRINTS" id="PR00344">
    <property type="entry name" value="BCTRLSENSOR"/>
</dbReference>
<dbReference type="Pfam" id="PF02518">
    <property type="entry name" value="HATPase_c"/>
    <property type="match status" value="1"/>
</dbReference>
<feature type="domain" description="HAMP" evidence="12">
    <location>
        <begin position="964"/>
        <end position="1016"/>
    </location>
</feature>
<feature type="transmembrane region" description="Helical" evidence="10">
    <location>
        <begin position="720"/>
        <end position="744"/>
    </location>
</feature>
<dbReference type="GO" id="GO:0016020">
    <property type="term" value="C:membrane"/>
    <property type="evidence" value="ECO:0007669"/>
    <property type="project" value="UniProtKB-SubCell"/>
</dbReference>
<dbReference type="Gene3D" id="6.10.340.10">
    <property type="match status" value="1"/>
</dbReference>
<feature type="domain" description="Histidine kinase" evidence="11">
    <location>
        <begin position="1033"/>
        <end position="1244"/>
    </location>
</feature>
<dbReference type="InterPro" id="IPR003594">
    <property type="entry name" value="HATPase_dom"/>
</dbReference>
<feature type="transmembrane region" description="Helical" evidence="10">
    <location>
        <begin position="402"/>
        <end position="435"/>
    </location>
</feature>
<keyword evidence="10" id="KW-0472">Membrane</keyword>
<dbReference type="SUPFAM" id="SSF47384">
    <property type="entry name" value="Homodimeric domain of signal transducing histidine kinase"/>
    <property type="match status" value="1"/>
</dbReference>
<feature type="transmembrane region" description="Helical" evidence="10">
    <location>
        <begin position="363"/>
        <end position="390"/>
    </location>
</feature>
<dbReference type="GO" id="GO:0000155">
    <property type="term" value="F:phosphorelay sensor kinase activity"/>
    <property type="evidence" value="ECO:0007669"/>
    <property type="project" value="InterPro"/>
</dbReference>
<keyword evidence="5" id="KW-0808">Transferase</keyword>
<dbReference type="RefSeq" id="WP_169608436.1">
    <property type="nucleotide sequence ID" value="NZ_CP051682.1"/>
</dbReference>
<dbReference type="EMBL" id="CP051682">
    <property type="protein sequence ID" value="QJD96805.1"/>
    <property type="molecule type" value="Genomic_DNA"/>
</dbReference>
<organism evidence="13 14">
    <name type="scientific">Mucilaginibacter robiniae</name>
    <dbReference type="NCBI Taxonomy" id="2728022"/>
    <lineage>
        <taxon>Bacteria</taxon>
        <taxon>Pseudomonadati</taxon>
        <taxon>Bacteroidota</taxon>
        <taxon>Sphingobacteriia</taxon>
        <taxon>Sphingobacteriales</taxon>
        <taxon>Sphingobacteriaceae</taxon>
        <taxon>Mucilaginibacter</taxon>
    </lineage>
</organism>
<evidence type="ECO:0000256" key="2">
    <source>
        <dbReference type="ARBA" id="ARBA00004370"/>
    </source>
</evidence>
<evidence type="ECO:0000256" key="9">
    <source>
        <dbReference type="ARBA" id="ARBA00023012"/>
    </source>
</evidence>
<evidence type="ECO:0000256" key="8">
    <source>
        <dbReference type="ARBA" id="ARBA00022840"/>
    </source>
</evidence>
<feature type="transmembrane region" description="Helical" evidence="10">
    <location>
        <begin position="240"/>
        <end position="263"/>
    </location>
</feature>
<dbReference type="InterPro" id="IPR036097">
    <property type="entry name" value="HisK_dim/P_sf"/>
</dbReference>
<evidence type="ECO:0000256" key="4">
    <source>
        <dbReference type="ARBA" id="ARBA00022553"/>
    </source>
</evidence>
<dbReference type="AlphaFoldDB" id="A0A7L5E0P7"/>
<keyword evidence="9" id="KW-0902">Two-component regulatory system</keyword>
<reference evidence="13 14" key="1">
    <citation type="submission" date="2020-04" db="EMBL/GenBank/DDBJ databases">
        <title>Genome sequencing of novel species.</title>
        <authorList>
            <person name="Heo J."/>
            <person name="Kim S.-J."/>
            <person name="Kim J.-S."/>
            <person name="Hong S.-B."/>
            <person name="Kwon S.-W."/>
        </authorList>
    </citation>
    <scope>NUCLEOTIDE SEQUENCE [LARGE SCALE GENOMIC DNA]</scope>
    <source>
        <strain evidence="13 14">F39-2</strain>
    </source>
</reference>
<dbReference type="PROSITE" id="PS50109">
    <property type="entry name" value="HIS_KIN"/>
    <property type="match status" value="1"/>
</dbReference>
<evidence type="ECO:0000256" key="7">
    <source>
        <dbReference type="ARBA" id="ARBA00022777"/>
    </source>
</evidence>
<proteinExistence type="predicted"/>
<keyword evidence="7" id="KW-0418">Kinase</keyword>
<dbReference type="SUPFAM" id="SSF55874">
    <property type="entry name" value="ATPase domain of HSP90 chaperone/DNA topoisomerase II/histidine kinase"/>
    <property type="match status" value="1"/>
</dbReference>
<evidence type="ECO:0000256" key="3">
    <source>
        <dbReference type="ARBA" id="ARBA00012438"/>
    </source>
</evidence>
<feature type="transmembrane region" description="Helical" evidence="10">
    <location>
        <begin position="283"/>
        <end position="307"/>
    </location>
</feature>
<evidence type="ECO:0000256" key="5">
    <source>
        <dbReference type="ARBA" id="ARBA00022679"/>
    </source>
</evidence>
<evidence type="ECO:0000259" key="11">
    <source>
        <dbReference type="PROSITE" id="PS50109"/>
    </source>
</evidence>
<keyword evidence="10" id="KW-1133">Transmembrane helix</keyword>
<evidence type="ECO:0000259" key="12">
    <source>
        <dbReference type="PROSITE" id="PS50885"/>
    </source>
</evidence>
<evidence type="ECO:0000313" key="13">
    <source>
        <dbReference type="EMBL" id="QJD96805.1"/>
    </source>
</evidence>
<dbReference type="InterPro" id="IPR004358">
    <property type="entry name" value="Sig_transdc_His_kin-like_C"/>
</dbReference>
<dbReference type="CDD" id="cd00082">
    <property type="entry name" value="HisKA"/>
    <property type="match status" value="1"/>
</dbReference>
<comment type="catalytic activity">
    <reaction evidence="1">
        <text>ATP + protein L-histidine = ADP + protein N-phospho-L-histidine.</text>
        <dbReference type="EC" id="2.7.13.3"/>
    </reaction>
</comment>
<dbReference type="InterPro" id="IPR036890">
    <property type="entry name" value="HATPase_C_sf"/>
</dbReference>
<accession>A0A7L5E0P7</accession>
<dbReference type="SMART" id="SM00388">
    <property type="entry name" value="HisKA"/>
    <property type="match status" value="1"/>
</dbReference>
<keyword evidence="8" id="KW-0067">ATP-binding</keyword>
<evidence type="ECO:0000256" key="6">
    <source>
        <dbReference type="ARBA" id="ARBA00022741"/>
    </source>
</evidence>
<keyword evidence="6" id="KW-0547">Nucleotide-binding</keyword>
<name>A0A7L5E0P7_9SPHI</name>
<dbReference type="InterPro" id="IPR005467">
    <property type="entry name" value="His_kinase_dom"/>
</dbReference>
<feature type="transmembrane region" description="Helical" evidence="10">
    <location>
        <begin position="940"/>
        <end position="963"/>
    </location>
</feature>
<dbReference type="EC" id="2.7.13.3" evidence="3"/>
<dbReference type="Gene3D" id="1.10.287.130">
    <property type="match status" value="1"/>
</dbReference>
<keyword evidence="14" id="KW-1185">Reference proteome</keyword>
<dbReference type="PROSITE" id="PS50885">
    <property type="entry name" value="HAMP"/>
    <property type="match status" value="1"/>
</dbReference>
<keyword evidence="10" id="KW-0812">Transmembrane</keyword>
<comment type="subcellular location">
    <subcellularLocation>
        <location evidence="2">Membrane</location>
    </subcellularLocation>
</comment>
<evidence type="ECO:0000313" key="14">
    <source>
        <dbReference type="Proteomes" id="UP000503278"/>
    </source>
</evidence>
<dbReference type="InterPro" id="IPR003661">
    <property type="entry name" value="HisK_dim/P_dom"/>
</dbReference>
<dbReference type="InterPro" id="IPR003660">
    <property type="entry name" value="HAMP_dom"/>
</dbReference>
<dbReference type="KEGG" id="mrob:HH214_13470"/>
<dbReference type="PANTHER" id="PTHR43065">
    <property type="entry name" value="SENSOR HISTIDINE KINASE"/>
    <property type="match status" value="1"/>
</dbReference>
<feature type="transmembrane region" description="Helical" evidence="10">
    <location>
        <begin position="447"/>
        <end position="465"/>
    </location>
</feature>
<dbReference type="SMART" id="SM00387">
    <property type="entry name" value="HATPase_c"/>
    <property type="match status" value="1"/>
</dbReference>
<sequence>MTTFAKIRVLLALLFSSLLLTAIIVHNNHTPEHDFVNSARLLEKNLHEKEAVAYKLLNGTKLQDIKNTHATEHEKLKFIDQYTAKENHIWITIFKNGQLYFWSGIKVLPEDEKQIHEGCSFIKQPNGYYEALKKTDGNFSTIILIPIHEDYRIQNQYLRNTFHTDLLDKGNTLAIAEFTDKDVYHIHDRNQKYLFSVKASPRINHREISGFEITLWVLSLLALCLLISNICNYLALKRKLLWACLFLGGSLVLIRFINLYFHFPDLAENVKLFSPTIFTLNGLFPSLGDLCINLLFICWLVGFIYQYRHRLFKQQLSVQTGYIVFTSSIIFLLASATGFLYLFNRLVINSNISFDVNNVLNLSAYSLLGVLMACFCFLIFYLMADIFLTINTCINIRKKAKLIIFLAAVVLATVIYAYFYEFTAFYLLLALLIIIRAHATLHYQGNLSVLAYISIIIICSLIASIKLNDFETIKEQETRISLIHQLEDGNDIDIRPVLKNIEKQILHDSFLPQYFQSPNHTPGYLEYYFRKIYFDGFLSDYNFKVHEFDSSGKPILTDKDFALDDFKEMVAMSSFKVSNYFYRENDAFGFRSYFAILPIQTRDRNLGTVIVELKSKPFADNNSFPTLLAANEVKYNTAFKDYSYAFYSDNHLLSQNGSYDYSMVNNEFQGKLKQYVFTSSYEGTASWLHILGKYSHLIYKPSQRKTIVVSRQANNTINNLASFTFFFVVLLAFSAVIIIAQWLWKRVTIVKVTRQTMYWNFQFDLNNILYKTRIQFSMIFAVGLTLVLVGGISFLAIRDQFKQQQDDLISNKVVQIAAKLGNNSLNDILHIDQQSEIKFDNIANDYSTDLTLFNRDGTPMLSTQPKIYDYGLLARRMNAKAYIQLSHMQKSVIVNAEKIGTLNYTAAYAPIRDGKNATVAFLQLPYFANEMKANERIGSLLNAMINIYALIFVAIGFFSVIIARQITTPLSVIQYSLSRTIYGKKNEPIQWKRNDEIGALVKEYNKMIAALEESATRLAQSERETAWREMAKQVAHEIKNPLTPLKLGLQLLEKSWKDKDPKFDTKFERFSKSFVEQIESLSSIASEFSAFAKMPDTRMERLNLFESLGQAVIIFKQMDNITINYQTPETPFMIRADRDQMLRCFNNLLKNAIEAMPPERLGIIDVAYTVSRNSIVLNIKDNGNGIPENLRNKIFEPNFTTKSSGTGLGLAFVKNSIENAGGKISFETEAGKGTIFHLSFPESKL</sequence>